<sequence length="214" mass="24654">MNINVFLAQFDDAFGYDLEILDENATIQDYLNALNQFQEKYVENCKGCDGCCYERIPLTSIDILTYLKDPTLPLTPFIHQYCKVTGTGPVLDICLKRNPDQSCIFLDREQKICRRHPARSFVCQSFVCLPHSEEAGQLRDLILNVGEDDLVHRYLNEAKEKGTAPVIHENNEAAPSLIDYPATIFTGKRNYDEIRIKDVLPENLWQKLYIHPRL</sequence>
<gene>
    <name evidence="1" type="ORF">NVS47_08795</name>
</gene>
<dbReference type="Proteomes" id="UP001524944">
    <property type="component" value="Unassembled WGS sequence"/>
</dbReference>
<name>A0ABT1Y418_9FIRM</name>
<protein>
    <submittedName>
        <fullName evidence="1">YkgJ family cysteine cluster protein</fullName>
    </submittedName>
</protein>
<dbReference type="RefSeq" id="WP_089609131.1">
    <property type="nucleotide sequence ID" value="NZ_CP022121.1"/>
</dbReference>
<dbReference type="Pfam" id="PF03692">
    <property type="entry name" value="CxxCxxCC"/>
    <property type="match status" value="1"/>
</dbReference>
<evidence type="ECO:0000313" key="2">
    <source>
        <dbReference type="Proteomes" id="UP001524944"/>
    </source>
</evidence>
<accession>A0ABT1Y418</accession>
<keyword evidence="2" id="KW-1185">Reference proteome</keyword>
<dbReference type="InterPro" id="IPR005358">
    <property type="entry name" value="Puta_zinc/iron-chelating_dom"/>
</dbReference>
<proteinExistence type="predicted"/>
<organism evidence="1 2">
    <name type="scientific">Dehalobacterium formicoaceticum</name>
    <dbReference type="NCBI Taxonomy" id="51515"/>
    <lineage>
        <taxon>Bacteria</taxon>
        <taxon>Bacillati</taxon>
        <taxon>Bacillota</taxon>
        <taxon>Clostridia</taxon>
        <taxon>Eubacteriales</taxon>
        <taxon>Peptococcaceae</taxon>
        <taxon>Dehalobacterium</taxon>
    </lineage>
</organism>
<reference evidence="1 2" key="1">
    <citation type="submission" date="2022-08" db="EMBL/GenBank/DDBJ databases">
        <title>Proteogenomics of the novel Dehalobacterium formicoaceticum strain EZ94 highlights a key role of methyltransferases during anaerobic dichloromethane degradation.</title>
        <authorList>
            <person name="Wasmund K."/>
        </authorList>
    </citation>
    <scope>NUCLEOTIDE SEQUENCE [LARGE SCALE GENOMIC DNA]</scope>
    <source>
        <strain evidence="1 2">EZ94</strain>
    </source>
</reference>
<comment type="caution">
    <text evidence="1">The sequence shown here is derived from an EMBL/GenBank/DDBJ whole genome shotgun (WGS) entry which is preliminary data.</text>
</comment>
<evidence type="ECO:0000313" key="1">
    <source>
        <dbReference type="EMBL" id="MCR6545608.1"/>
    </source>
</evidence>
<dbReference type="EMBL" id="JANPWE010000003">
    <property type="protein sequence ID" value="MCR6545608.1"/>
    <property type="molecule type" value="Genomic_DNA"/>
</dbReference>